<sequence length="610" mass="70082">MLAPRGRAVGSMFRLANEVARSPGLLLRGFSVEALKLTTGGTKSMLSSVSYPGRARYHHHSQHLWLKSPSIVLKNRMYSQSNHMTPQVDDDLSVQDQGEDWNHVKQTRLTNVVELLEKEYTLRLQKALETTDGMAAWRTALDIFEEIQQYDGRGLTYEVASSLVEVLGTRNRAQESMTVLAYARKQGIRPRIQAYSSAIGCCYRERQFGHALRVFEVMRNDGYIPQIVTYSHALSSALKSDLHELVLEIFDDMIKNGVDLNIIIYNNILNSCARAADGQSALGVVRAIRQRRLEMTQSTYHSLAICAGKTGNWELALDAMDMMETSGFEPTATIFNSVLTACAKGKQWEKIVEVYDSMPEDLRDSLRGVYLGATIMGHAKAEKEEHKLRGLEIFYKFKSRPSQEEQPNFFAYNAALLALLETNQLEKIHPLANEMKSLRMEWDVMTYQNVILSYIRGGAVETAVQMLQKDAKRIGKTTTSYREAIAYYDDKRKNPREAVRLMMQMMQFNKRLSRLDWHNALRLALELPERAPYWNFRKWMNIRAKNLVQDVPSHLMLPLNTYPLRELLQGEEESCQEQTSEIKYHLDKYHARKKSMLHCRKTVVEDEKFL</sequence>
<dbReference type="EMBL" id="CM047588">
    <property type="protein sequence ID" value="KAI9906138.1"/>
    <property type="molecule type" value="Genomic_DNA"/>
</dbReference>
<organism evidence="1 2">
    <name type="scientific">Peronosclerospora sorghi</name>
    <dbReference type="NCBI Taxonomy" id="230839"/>
    <lineage>
        <taxon>Eukaryota</taxon>
        <taxon>Sar</taxon>
        <taxon>Stramenopiles</taxon>
        <taxon>Oomycota</taxon>
        <taxon>Peronosporomycetes</taxon>
        <taxon>Peronosporales</taxon>
        <taxon>Peronosporaceae</taxon>
        <taxon>Peronosclerospora</taxon>
    </lineage>
</organism>
<evidence type="ECO:0000313" key="1">
    <source>
        <dbReference type="EMBL" id="KAI9906138.1"/>
    </source>
</evidence>
<comment type="caution">
    <text evidence="1">The sequence shown here is derived from an EMBL/GenBank/DDBJ whole genome shotgun (WGS) entry which is preliminary data.</text>
</comment>
<keyword evidence="2" id="KW-1185">Reference proteome</keyword>
<protein>
    <submittedName>
        <fullName evidence="1">Uncharacterized protein</fullName>
    </submittedName>
</protein>
<evidence type="ECO:0000313" key="2">
    <source>
        <dbReference type="Proteomes" id="UP001163321"/>
    </source>
</evidence>
<proteinExistence type="predicted"/>
<gene>
    <name evidence="1" type="ORF">PsorP6_014278</name>
</gene>
<reference evidence="1 2" key="1">
    <citation type="journal article" date="2022" name="bioRxiv">
        <title>The genome of the oomycete Peronosclerospora sorghi, a cosmopolitan pathogen of maize and sorghum, is inflated with dispersed pseudogenes.</title>
        <authorList>
            <person name="Fletcher K."/>
            <person name="Martin F."/>
            <person name="Isakeit T."/>
            <person name="Cavanaugh K."/>
            <person name="Magill C."/>
            <person name="Michelmore R."/>
        </authorList>
    </citation>
    <scope>NUCLEOTIDE SEQUENCE [LARGE SCALE GENOMIC DNA]</scope>
    <source>
        <strain evidence="1">P6</strain>
    </source>
</reference>
<name>A0ACC0VK67_9STRA</name>
<dbReference type="Proteomes" id="UP001163321">
    <property type="component" value="Chromosome 9"/>
</dbReference>
<accession>A0ACC0VK67</accession>